<reference evidence="3 4" key="2">
    <citation type="submission" date="2020-08" db="EMBL/GenBank/DDBJ databases">
        <authorList>
            <person name="Partida-Martinez L."/>
            <person name="Huntemann M."/>
            <person name="Clum A."/>
            <person name="Wang J."/>
            <person name="Palaniappan K."/>
            <person name="Ritter S."/>
            <person name="Chen I.-M."/>
            <person name="Stamatis D."/>
            <person name="Reddy T."/>
            <person name="O'Malley R."/>
            <person name="Daum C."/>
            <person name="Shapiro N."/>
            <person name="Ivanova N."/>
            <person name="Kyrpides N."/>
            <person name="Woyke T."/>
        </authorList>
    </citation>
    <scope>NUCLEOTIDE SEQUENCE [LARGE SCALE GENOMIC DNA]</scope>
    <source>
        <strain evidence="3 4">AS3.13</strain>
    </source>
</reference>
<organism evidence="3 4">
    <name type="scientific">Sphingomonas endophytica</name>
    <dbReference type="NCBI Taxonomy" id="869719"/>
    <lineage>
        <taxon>Bacteria</taxon>
        <taxon>Pseudomonadati</taxon>
        <taxon>Pseudomonadota</taxon>
        <taxon>Alphaproteobacteria</taxon>
        <taxon>Sphingomonadales</taxon>
        <taxon>Sphingomonadaceae</taxon>
        <taxon>Sphingomonas</taxon>
    </lineage>
</organism>
<dbReference type="NCBIfam" id="NF033208">
    <property type="entry name" value="choice_anch_E"/>
    <property type="match status" value="1"/>
</dbReference>
<gene>
    <name evidence="3" type="ORF">F4693_002775</name>
</gene>
<proteinExistence type="predicted"/>
<dbReference type="AlphaFoldDB" id="A0A7X0JEK1"/>
<dbReference type="RefSeq" id="WP_260396661.1">
    <property type="nucleotide sequence ID" value="NZ_JACHBT010000015.1"/>
</dbReference>
<reference evidence="3 4" key="1">
    <citation type="submission" date="2020-08" db="EMBL/GenBank/DDBJ databases">
        <title>The Agave Microbiome: Exploring the role of microbial communities in plant adaptations to desert environments.</title>
        <authorList>
            <person name="Partida-Martinez L.P."/>
        </authorList>
    </citation>
    <scope>NUCLEOTIDE SEQUENCE [LARGE SCALE GENOMIC DNA]</scope>
    <source>
        <strain evidence="3 4">AS3.13</strain>
    </source>
</reference>
<dbReference type="NCBIfam" id="TIGR02595">
    <property type="entry name" value="PEP_CTERM"/>
    <property type="match status" value="1"/>
</dbReference>
<dbReference type="InterPro" id="IPR013424">
    <property type="entry name" value="Ice-binding_C"/>
</dbReference>
<dbReference type="EMBL" id="JACHBT010000015">
    <property type="protein sequence ID" value="MBB6505779.1"/>
    <property type="molecule type" value="Genomic_DNA"/>
</dbReference>
<feature type="chain" id="PRO_5030729182" description="Ice-binding protein C-terminal domain-containing protein" evidence="1">
    <location>
        <begin position="22"/>
        <end position="238"/>
    </location>
</feature>
<evidence type="ECO:0000313" key="3">
    <source>
        <dbReference type="EMBL" id="MBB6505779.1"/>
    </source>
</evidence>
<evidence type="ECO:0000259" key="2">
    <source>
        <dbReference type="Pfam" id="PF07589"/>
    </source>
</evidence>
<keyword evidence="1" id="KW-0732">Signal</keyword>
<protein>
    <recommendedName>
        <fullName evidence="2">Ice-binding protein C-terminal domain-containing protein</fullName>
    </recommendedName>
</protein>
<dbReference type="Pfam" id="PF07589">
    <property type="entry name" value="PEP-CTERM"/>
    <property type="match status" value="1"/>
</dbReference>
<evidence type="ECO:0000313" key="4">
    <source>
        <dbReference type="Proteomes" id="UP000522313"/>
    </source>
</evidence>
<feature type="domain" description="Ice-binding protein C-terminal" evidence="2">
    <location>
        <begin position="207"/>
        <end position="231"/>
    </location>
</feature>
<accession>A0A7X0JEK1</accession>
<comment type="caution">
    <text evidence="3">The sequence shown here is derived from an EMBL/GenBank/DDBJ whole genome shotgun (WGS) entry which is preliminary data.</text>
</comment>
<dbReference type="NCBIfam" id="NF035944">
    <property type="entry name" value="PEPxxWA-CTERM"/>
    <property type="match status" value="1"/>
</dbReference>
<sequence length="238" mass="24560">MKVLLGLAAVVAVSTAHVASAATLIQTDSEQVALTGFSGFDTRLGTLDKVTLTVALNKSRGWVVSVPSGGATTASLAWTIDGQWQLRSDNAALDMPFVALTGAGTSVVPLDQQSDGRNFGFFTVRASGAATFTFDPAAFLNRRVTFNGYDYGQTVGSGDTSFSGVPIGGAVNQLQGGCIVLGGNPIAPGEDLCGVADYTLTYDYTPAVPEPGTWAMMIAGFAITGASLRRRHKAVVTA</sequence>
<feature type="signal peptide" evidence="1">
    <location>
        <begin position="1"/>
        <end position="21"/>
    </location>
</feature>
<evidence type="ECO:0000256" key="1">
    <source>
        <dbReference type="SAM" id="SignalP"/>
    </source>
</evidence>
<dbReference type="Proteomes" id="UP000522313">
    <property type="component" value="Unassembled WGS sequence"/>
</dbReference>
<name>A0A7X0JEK1_9SPHN</name>